<dbReference type="InterPro" id="IPR014710">
    <property type="entry name" value="RmlC-like_jellyroll"/>
</dbReference>
<protein>
    <submittedName>
        <fullName evidence="2">Cupin domain-containing protein</fullName>
    </submittedName>
</protein>
<dbReference type="PANTHER" id="PTHR36156:SF2">
    <property type="entry name" value="CUPIN TYPE-2 DOMAIN-CONTAINING PROTEIN"/>
    <property type="match status" value="1"/>
</dbReference>
<dbReference type="SUPFAM" id="SSF51182">
    <property type="entry name" value="RmlC-like cupins"/>
    <property type="match status" value="1"/>
</dbReference>
<evidence type="ECO:0000313" key="2">
    <source>
        <dbReference type="EMBL" id="RIJ26975.1"/>
    </source>
</evidence>
<keyword evidence="3" id="KW-1185">Reference proteome</keyword>
<sequence>MRRVVTGESETGRSRILIDGPQAAEFRTGELGGLFEIWTDATSGEIDTQDDTDRGLGKPNLSPPKGAVKIRWFAIGPTPEGVPPETLREVTRKAFIDMGAGDHQPDTSRHPAMHKTDTLDAIILVKGRVRLLLDDDETVIEPGDVVVQRATNHAWVVEGNQPALFVAVLVDRS</sequence>
<dbReference type="InterPro" id="IPR011051">
    <property type="entry name" value="RmlC_Cupin_sf"/>
</dbReference>
<name>A0A399RAK3_9PROT</name>
<feature type="domain" description="Cupin type-2" evidence="1">
    <location>
        <begin position="105"/>
        <end position="168"/>
    </location>
</feature>
<dbReference type="InterPro" id="IPR047142">
    <property type="entry name" value="OryJ/VirC-like"/>
</dbReference>
<dbReference type="EMBL" id="QWFX01000016">
    <property type="protein sequence ID" value="RIJ26975.1"/>
    <property type="molecule type" value="Genomic_DNA"/>
</dbReference>
<organism evidence="2 3">
    <name type="scientific">Henriciella mobilis</name>
    <dbReference type="NCBI Taxonomy" id="2305467"/>
    <lineage>
        <taxon>Bacteria</taxon>
        <taxon>Pseudomonadati</taxon>
        <taxon>Pseudomonadota</taxon>
        <taxon>Alphaproteobacteria</taxon>
        <taxon>Hyphomonadales</taxon>
        <taxon>Hyphomonadaceae</taxon>
        <taxon>Henriciella</taxon>
    </lineage>
</organism>
<gene>
    <name evidence="2" type="ORF">D1223_16750</name>
</gene>
<dbReference type="PANTHER" id="PTHR36156">
    <property type="entry name" value="SLR2101 PROTEIN"/>
    <property type="match status" value="1"/>
</dbReference>
<dbReference type="OrthoDB" id="713485at2"/>
<reference evidence="2 3" key="1">
    <citation type="submission" date="2018-08" db="EMBL/GenBank/DDBJ databases">
        <title>Henriciella mobilis sp. nov., isolated from seawater.</title>
        <authorList>
            <person name="Cheng H."/>
            <person name="Wu Y.-H."/>
            <person name="Xu X.-W."/>
            <person name="Guo L.-L."/>
        </authorList>
    </citation>
    <scope>NUCLEOTIDE SEQUENCE [LARGE SCALE GENOMIC DNA]</scope>
    <source>
        <strain evidence="2 3">JN25</strain>
    </source>
</reference>
<comment type="caution">
    <text evidence="2">The sequence shown here is derived from an EMBL/GenBank/DDBJ whole genome shotgun (WGS) entry which is preliminary data.</text>
</comment>
<proteinExistence type="predicted"/>
<evidence type="ECO:0000259" key="1">
    <source>
        <dbReference type="Pfam" id="PF07883"/>
    </source>
</evidence>
<dbReference type="AlphaFoldDB" id="A0A399RAK3"/>
<evidence type="ECO:0000313" key="3">
    <source>
        <dbReference type="Proteomes" id="UP000266385"/>
    </source>
</evidence>
<dbReference type="InterPro" id="IPR013096">
    <property type="entry name" value="Cupin_2"/>
</dbReference>
<dbReference type="Proteomes" id="UP000266385">
    <property type="component" value="Unassembled WGS sequence"/>
</dbReference>
<dbReference type="Pfam" id="PF07883">
    <property type="entry name" value="Cupin_2"/>
    <property type="match status" value="1"/>
</dbReference>
<accession>A0A399RAK3</accession>
<dbReference type="Gene3D" id="2.60.120.10">
    <property type="entry name" value="Jelly Rolls"/>
    <property type="match status" value="1"/>
</dbReference>